<protein>
    <submittedName>
        <fullName evidence="3">Uncharacterized protein</fullName>
    </submittedName>
</protein>
<dbReference type="EMBL" id="QJNU01000474">
    <property type="protein sequence ID" value="RYO98141.1"/>
    <property type="molecule type" value="Genomic_DNA"/>
</dbReference>
<dbReference type="AlphaFoldDB" id="A0A4Q4T354"/>
<sequence length="686" mass="76534">MRPANAGVRSSSETISDSEPEPTVLELELQKENEGLRAQLEQLGLSNEQEMARREIIPNSQPARAAEELERQKADLAARNAELVEQDAELRRLLETASDEKAALETEVERLRQRSEDSAARARDAATAREDFEKRYLQAQQDFDAYDVRLRQGIEHSREIADHVAKERELRATWLKEADGHTETKKQLREAKEKVSAQGEALRDADETRERLRGAESRLMEKEFSLAQALRQLEVLGITAEELQALRLRLRQTEPPSRRVPGLELQVQQLSGQLRNATASSGALAERLQVKETELTEAKAWLEEGLKREETLVTEAKKADADHTRAVEALEGSLSALREEVTGKNEAVGGLQEANRQLEESRGQFEAEAHALTETLRRESAKVQSLQAELAIGRHNVASRGQSLASTQAELREESAKVKALQAELAIERHNISSRDQNLAELKGELSSERESVNALRGAGSLLQTDISAFLTLAFGPGPPTGYPRAVFDIFAAVARGLCEPGGPPAAAYLAKDHLRDAILQTCPGKDPHKQCLLMFAYRELNLRAQALFGKDPEDPVVTDLHKGFRTRGADLLALLDQAVCAVDRRDQGAVADRLAVSCGDRLRVIGDFALLAEVDAGEFVLLDLKRRTVRTIEKCLAGIVDDFPYIGPVKLEIRSPRAAEWQEVVFEKPHWRVEAWWRKFMYTYD</sequence>
<comment type="caution">
    <text evidence="3">The sequence shown here is derived from an EMBL/GenBank/DDBJ whole genome shotgun (WGS) entry which is preliminary data.</text>
</comment>
<evidence type="ECO:0000313" key="3">
    <source>
        <dbReference type="EMBL" id="RYO98141.1"/>
    </source>
</evidence>
<accession>A0A4Q4T354</accession>
<feature type="region of interest" description="Disordered" evidence="2">
    <location>
        <begin position="181"/>
        <end position="208"/>
    </location>
</feature>
<name>A0A4Q4T354_9PEZI</name>
<dbReference type="OrthoDB" id="4771091at2759"/>
<feature type="coiled-coil region" evidence="1">
    <location>
        <begin position="66"/>
        <end position="121"/>
    </location>
</feature>
<reference evidence="3 4" key="1">
    <citation type="submission" date="2018-06" db="EMBL/GenBank/DDBJ databases">
        <title>Complete Genomes of Monosporascus.</title>
        <authorList>
            <person name="Robinson A.J."/>
            <person name="Natvig D.O."/>
        </authorList>
    </citation>
    <scope>NUCLEOTIDE SEQUENCE [LARGE SCALE GENOMIC DNA]</scope>
    <source>
        <strain evidence="3 4">CBS 110550</strain>
    </source>
</reference>
<keyword evidence="4" id="KW-1185">Reference proteome</keyword>
<gene>
    <name evidence="3" type="ORF">DL764_007186</name>
</gene>
<keyword evidence="1" id="KW-0175">Coiled coil</keyword>
<feature type="compositionally biased region" description="Polar residues" evidence="2">
    <location>
        <begin position="8"/>
        <end position="17"/>
    </location>
</feature>
<feature type="coiled-coil region" evidence="1">
    <location>
        <begin position="327"/>
        <end position="459"/>
    </location>
</feature>
<evidence type="ECO:0000313" key="4">
    <source>
        <dbReference type="Proteomes" id="UP000293360"/>
    </source>
</evidence>
<dbReference type="STRING" id="155417.A0A4Q4T354"/>
<dbReference type="Proteomes" id="UP000293360">
    <property type="component" value="Unassembled WGS sequence"/>
</dbReference>
<organism evidence="3 4">
    <name type="scientific">Monosporascus ibericus</name>
    <dbReference type="NCBI Taxonomy" id="155417"/>
    <lineage>
        <taxon>Eukaryota</taxon>
        <taxon>Fungi</taxon>
        <taxon>Dikarya</taxon>
        <taxon>Ascomycota</taxon>
        <taxon>Pezizomycotina</taxon>
        <taxon>Sordariomycetes</taxon>
        <taxon>Xylariomycetidae</taxon>
        <taxon>Xylariales</taxon>
        <taxon>Xylariales incertae sedis</taxon>
        <taxon>Monosporascus</taxon>
    </lineage>
</organism>
<feature type="region of interest" description="Disordered" evidence="2">
    <location>
        <begin position="1"/>
        <end position="22"/>
    </location>
</feature>
<proteinExistence type="predicted"/>
<evidence type="ECO:0000256" key="1">
    <source>
        <dbReference type="SAM" id="Coils"/>
    </source>
</evidence>
<evidence type="ECO:0000256" key="2">
    <source>
        <dbReference type="SAM" id="MobiDB-lite"/>
    </source>
</evidence>